<dbReference type="KEGG" id="crz:D1345_10475"/>
<dbReference type="AlphaFoldDB" id="A0AAD0W8P9"/>
<accession>A0AAD0W8P9</accession>
<name>A0AAD0W8P9_9NEIS</name>
<reference evidence="1 2" key="1">
    <citation type="submission" date="2018-08" db="EMBL/GenBank/DDBJ databases">
        <title>Complete genome sequence of JP2-74.</title>
        <authorList>
            <person name="Wu L."/>
        </authorList>
    </citation>
    <scope>NUCLEOTIDE SEQUENCE [LARGE SCALE GENOMIC DNA]</scope>
    <source>
        <strain evidence="1 2">JP2-74</strain>
    </source>
</reference>
<sequence length="91" mass="10499">MNKLLITYDLVAPDTNSEEVNFVIKSLGSWAHIQESVWFVRSQLNYIEARDSIKLVMHPRDRIFVAEITNAAWSTLSDEVTEFMLNQWGAP</sequence>
<protein>
    <recommendedName>
        <fullName evidence="3">CRISPR-associated protein Cas2</fullName>
    </recommendedName>
</protein>
<keyword evidence="2" id="KW-1185">Reference proteome</keyword>
<evidence type="ECO:0008006" key="3">
    <source>
        <dbReference type="Google" id="ProtNLM"/>
    </source>
</evidence>
<evidence type="ECO:0000313" key="1">
    <source>
        <dbReference type="EMBL" id="AXT46586.1"/>
    </source>
</evidence>
<dbReference type="EMBL" id="CP031968">
    <property type="protein sequence ID" value="AXT46586.1"/>
    <property type="molecule type" value="Genomic_DNA"/>
</dbReference>
<evidence type="ECO:0000313" key="2">
    <source>
        <dbReference type="Proteomes" id="UP000259465"/>
    </source>
</evidence>
<organism evidence="1 2">
    <name type="scientific">Chromobacterium rhizoryzae</name>
    <dbReference type="NCBI Taxonomy" id="1778675"/>
    <lineage>
        <taxon>Bacteria</taxon>
        <taxon>Pseudomonadati</taxon>
        <taxon>Pseudomonadota</taxon>
        <taxon>Betaproteobacteria</taxon>
        <taxon>Neisseriales</taxon>
        <taxon>Chromobacteriaceae</taxon>
        <taxon>Chromobacterium</taxon>
    </lineage>
</organism>
<dbReference type="Proteomes" id="UP000259465">
    <property type="component" value="Chromosome"/>
</dbReference>
<proteinExistence type="predicted"/>
<gene>
    <name evidence="1" type="ORF">D1345_10475</name>
</gene>